<keyword evidence="1" id="KW-0472">Membrane</keyword>
<dbReference type="Pfam" id="PF13400">
    <property type="entry name" value="Tad"/>
    <property type="match status" value="1"/>
</dbReference>
<accession>A0A318LN13</accession>
<gene>
    <name evidence="3" type="ORF">BA062_25135</name>
</gene>
<dbReference type="EMBL" id="MASU01000011">
    <property type="protein sequence ID" value="PXY26420.1"/>
    <property type="molecule type" value="Genomic_DNA"/>
</dbReference>
<keyword evidence="4" id="KW-1185">Reference proteome</keyword>
<evidence type="ECO:0000259" key="2">
    <source>
        <dbReference type="Pfam" id="PF13400"/>
    </source>
</evidence>
<dbReference type="AlphaFoldDB" id="A0A318LN13"/>
<keyword evidence="3" id="KW-0378">Hydrolase</keyword>
<dbReference type="InterPro" id="IPR028087">
    <property type="entry name" value="Tad_N"/>
</dbReference>
<proteinExistence type="predicted"/>
<evidence type="ECO:0000313" key="3">
    <source>
        <dbReference type="EMBL" id="PXY26420.1"/>
    </source>
</evidence>
<evidence type="ECO:0000313" key="4">
    <source>
        <dbReference type="Proteomes" id="UP000247892"/>
    </source>
</evidence>
<dbReference type="GO" id="GO:0004386">
    <property type="term" value="F:helicase activity"/>
    <property type="evidence" value="ECO:0007669"/>
    <property type="project" value="UniProtKB-KW"/>
</dbReference>
<reference evidence="3 4" key="1">
    <citation type="submission" date="2016-07" db="EMBL/GenBank/DDBJ databases">
        <title>Draft genome sequence of Prauserella sp. YIM 121212, isolated from alkaline soil.</title>
        <authorList>
            <person name="Ruckert C."/>
            <person name="Albersmeier A."/>
            <person name="Jiang C.-L."/>
            <person name="Jiang Y."/>
            <person name="Kalinowski J."/>
            <person name="Schneider O."/>
            <person name="Winkler A."/>
            <person name="Zotchev S.B."/>
        </authorList>
    </citation>
    <scope>NUCLEOTIDE SEQUENCE [LARGE SCALE GENOMIC DNA]</scope>
    <source>
        <strain evidence="3 4">YIM 121212</strain>
    </source>
</reference>
<dbReference type="InterPro" id="IPR021202">
    <property type="entry name" value="Rv3654c-like"/>
</dbReference>
<keyword evidence="3" id="KW-0067">ATP-binding</keyword>
<keyword evidence="3" id="KW-0347">Helicase</keyword>
<feature type="domain" description="Putative Flp pilus-assembly TadG-like N-terminal" evidence="2">
    <location>
        <begin position="18"/>
        <end position="64"/>
    </location>
</feature>
<protein>
    <submittedName>
        <fullName evidence="3">Helicase</fullName>
    </submittedName>
</protein>
<keyword evidence="3" id="KW-0547">Nucleotide-binding</keyword>
<comment type="caution">
    <text evidence="3">The sequence shown here is derived from an EMBL/GenBank/DDBJ whole genome shotgun (WGS) entry which is preliminary data.</text>
</comment>
<organism evidence="3 4">
    <name type="scientific">Prauserella flavalba</name>
    <dbReference type="NCBI Taxonomy" id="1477506"/>
    <lineage>
        <taxon>Bacteria</taxon>
        <taxon>Bacillati</taxon>
        <taxon>Actinomycetota</taxon>
        <taxon>Actinomycetes</taxon>
        <taxon>Pseudonocardiales</taxon>
        <taxon>Pseudonocardiaceae</taxon>
        <taxon>Prauserella</taxon>
    </lineage>
</organism>
<evidence type="ECO:0000256" key="1">
    <source>
        <dbReference type="SAM" id="Phobius"/>
    </source>
</evidence>
<name>A0A318LN13_9PSEU</name>
<keyword evidence="1" id="KW-1133">Transmembrane helix</keyword>
<dbReference type="Proteomes" id="UP000247892">
    <property type="component" value="Unassembled WGS sequence"/>
</dbReference>
<keyword evidence="1" id="KW-0812">Transmembrane</keyword>
<sequence length="137" mass="13884">MSGRRPPVPRPEAEPDGGSATVWAAGAIAGLLAVAGLLWLLGGAVVTRHRAANAADLAALAAAGHAERGTAEACAHAHRIAERMRAHVRECRFDGWDALVVVEAVGPGSLAGFGPVTARARAGPVGSPAMNGRMEPD</sequence>
<dbReference type="OrthoDB" id="3638756at2"/>
<dbReference type="NCBIfam" id="TIGR03816">
    <property type="entry name" value="tadE_like_DECH"/>
    <property type="match status" value="1"/>
</dbReference>
<feature type="transmembrane region" description="Helical" evidence="1">
    <location>
        <begin position="20"/>
        <end position="41"/>
    </location>
</feature>